<reference evidence="7 8" key="1">
    <citation type="journal article" date="2024" name="bioRxiv">
        <title>A reference genome for Trichogramma kaykai: A tiny desert-dwelling parasitoid wasp with competing sex-ratio distorters.</title>
        <authorList>
            <person name="Culotta J."/>
            <person name="Lindsey A.R."/>
        </authorList>
    </citation>
    <scope>NUCLEOTIDE SEQUENCE [LARGE SCALE GENOMIC DNA]</scope>
    <source>
        <strain evidence="7 8">KSX58</strain>
    </source>
</reference>
<evidence type="ECO:0000259" key="6">
    <source>
        <dbReference type="PROSITE" id="PS50089"/>
    </source>
</evidence>
<keyword evidence="8" id="KW-1185">Reference proteome</keyword>
<dbReference type="GO" id="GO:0008270">
    <property type="term" value="F:zinc ion binding"/>
    <property type="evidence" value="ECO:0007669"/>
    <property type="project" value="UniProtKB-KW"/>
</dbReference>
<evidence type="ECO:0000256" key="5">
    <source>
        <dbReference type="SAM" id="MobiDB-lite"/>
    </source>
</evidence>
<feature type="region of interest" description="Disordered" evidence="5">
    <location>
        <begin position="576"/>
        <end position="638"/>
    </location>
</feature>
<dbReference type="Pfam" id="PF12796">
    <property type="entry name" value="Ank_2"/>
    <property type="match status" value="1"/>
</dbReference>
<dbReference type="InterPro" id="IPR013083">
    <property type="entry name" value="Znf_RING/FYVE/PHD"/>
</dbReference>
<sequence length="691" mass="75600">MEITDAAVVGDVEAQAAAVKDVQARAAVVGDVQAQAPLKLPTVLILLHQYSAECDSEEDEDLVPELDYKKRNIYDGLTSKPSKRQRTTKKRHSRISARAFCRPCKTIRRFCAAPLQTVNCTTELKIKSMCHVCSPWGGDNPLIYLCHFLSRGLHSFCAMLHTHTHTHTHTHVHAHFCAGAMRVLLSKLPRPWIVDEKKDDGYTALHLAALNNHVEVAEQLARAGKADLDLQNVNLQTALHLAVERQHTQIVRLLVREGANLNVADKDGDTPLHEALRHHTLSQLRQLQDVQDVGRLLMGLGAQGQDKKSSSFIACFLSAHGADLELKNKKGQTPLDLCPDPNLCKALTTCRKDKNHDIEIAPPTPTIDECLVCSDAKREMLFEPCGHVTCCFYCAPRVKKCLICRENIVNRTKIEDCIVCSDRKSSMLFLPCNHMCACEGCATLMKKCVQCRTQIVRMLPISVCYSDFGDLKTCTTAQLATRLAGIKISDSPDEKLLNNGTIVSNNSNNTNNSSNRNKSKSSCAVAVAAATAQVTAAAATTTTAATTNVAQTAAAAAALVVPAAATQVAVATAASATSPPQQEQPQSTTSSCANQPLLPAIPHQQNQHQQQQQQPEGNLMNNGSRDTSHSDIQKLQQQLQDIKEQTMCPVCLDRLKNMIFLCGHGTCQMCGDRMSECPICRKAVDKRILLY</sequence>
<dbReference type="SMART" id="SM00184">
    <property type="entry name" value="RING"/>
    <property type="match status" value="3"/>
</dbReference>
<feature type="domain" description="RING-type" evidence="6">
    <location>
        <begin position="417"/>
        <end position="452"/>
    </location>
</feature>
<feature type="compositionally biased region" description="Polar residues" evidence="5">
    <location>
        <begin position="615"/>
        <end position="625"/>
    </location>
</feature>
<gene>
    <name evidence="7" type="ORF">TKK_003915</name>
</gene>
<dbReference type="SUPFAM" id="SSF57850">
    <property type="entry name" value="RING/U-box"/>
    <property type="match status" value="1"/>
</dbReference>
<dbReference type="PROSITE" id="PS50088">
    <property type="entry name" value="ANK_REPEAT"/>
    <property type="match status" value="2"/>
</dbReference>
<evidence type="ECO:0000256" key="3">
    <source>
        <dbReference type="PROSITE-ProRule" id="PRU00023"/>
    </source>
</evidence>
<dbReference type="InterPro" id="IPR002110">
    <property type="entry name" value="Ankyrin_rpt"/>
</dbReference>
<keyword evidence="2" id="KW-0862">Zinc</keyword>
<evidence type="ECO:0000313" key="7">
    <source>
        <dbReference type="EMBL" id="KAL3403324.1"/>
    </source>
</evidence>
<dbReference type="EMBL" id="JBJJXI010000031">
    <property type="protein sequence ID" value="KAL3403324.1"/>
    <property type="molecule type" value="Genomic_DNA"/>
</dbReference>
<dbReference type="Pfam" id="PF13920">
    <property type="entry name" value="zf-C3HC4_3"/>
    <property type="match status" value="3"/>
</dbReference>
<dbReference type="FunFam" id="3.30.40.10:FF:000083">
    <property type="entry name" value="E3 ubiquitin-protein ligase MIB1 isoform X1"/>
    <property type="match status" value="1"/>
</dbReference>
<keyword evidence="1 4" id="KW-0863">Zinc-finger</keyword>
<comment type="caution">
    <text evidence="7">The sequence shown here is derived from an EMBL/GenBank/DDBJ whole genome shotgun (WGS) entry which is preliminary data.</text>
</comment>
<dbReference type="PROSITE" id="PS50089">
    <property type="entry name" value="ZF_RING_2"/>
    <property type="match status" value="3"/>
</dbReference>
<dbReference type="InterPro" id="IPR036770">
    <property type="entry name" value="Ankyrin_rpt-contain_sf"/>
</dbReference>
<dbReference type="CDD" id="cd16727">
    <property type="entry name" value="RING-HC_MIB1_rpt3"/>
    <property type="match status" value="1"/>
</dbReference>
<proteinExistence type="predicted"/>
<dbReference type="PROSITE" id="PS50297">
    <property type="entry name" value="ANK_REP_REGION"/>
    <property type="match status" value="2"/>
</dbReference>
<keyword evidence="1 4" id="KW-0479">Metal-binding</keyword>
<dbReference type="PANTHER" id="PTHR24202">
    <property type="entry name" value="E3 UBIQUITIN-PROTEIN LIGASE MIB2"/>
    <property type="match status" value="1"/>
</dbReference>
<protein>
    <recommendedName>
        <fullName evidence="6">RING-type domain-containing protein</fullName>
    </recommendedName>
</protein>
<dbReference type="PANTHER" id="PTHR24202:SF53">
    <property type="entry name" value="E3 UBIQUITIN-PROTEIN LIGASE MIB1"/>
    <property type="match status" value="1"/>
</dbReference>
<feature type="domain" description="RING-type" evidence="6">
    <location>
        <begin position="648"/>
        <end position="681"/>
    </location>
</feature>
<organism evidence="7 8">
    <name type="scientific">Trichogramma kaykai</name>
    <dbReference type="NCBI Taxonomy" id="54128"/>
    <lineage>
        <taxon>Eukaryota</taxon>
        <taxon>Metazoa</taxon>
        <taxon>Ecdysozoa</taxon>
        <taxon>Arthropoda</taxon>
        <taxon>Hexapoda</taxon>
        <taxon>Insecta</taxon>
        <taxon>Pterygota</taxon>
        <taxon>Neoptera</taxon>
        <taxon>Endopterygota</taxon>
        <taxon>Hymenoptera</taxon>
        <taxon>Apocrita</taxon>
        <taxon>Proctotrupomorpha</taxon>
        <taxon>Chalcidoidea</taxon>
        <taxon>Trichogrammatidae</taxon>
        <taxon>Trichogramma</taxon>
    </lineage>
</organism>
<dbReference type="Gene3D" id="3.30.40.10">
    <property type="entry name" value="Zinc/RING finger domain, C3HC4 (zinc finger)"/>
    <property type="match status" value="3"/>
</dbReference>
<dbReference type="SMART" id="SM00248">
    <property type="entry name" value="ANK"/>
    <property type="match status" value="3"/>
</dbReference>
<evidence type="ECO:0000256" key="2">
    <source>
        <dbReference type="ARBA" id="ARBA00022833"/>
    </source>
</evidence>
<feature type="compositionally biased region" description="Low complexity" evidence="5">
    <location>
        <begin position="504"/>
        <end position="518"/>
    </location>
</feature>
<feature type="region of interest" description="Disordered" evidence="5">
    <location>
        <begin position="497"/>
        <end position="518"/>
    </location>
</feature>
<dbReference type="CDD" id="cd16724">
    <property type="entry name" value="RING-HC_MIB1_rpt1"/>
    <property type="match status" value="1"/>
</dbReference>
<accession>A0ABD2XEE8</accession>
<dbReference type="SUPFAM" id="SSF48403">
    <property type="entry name" value="Ankyrin repeat"/>
    <property type="match status" value="1"/>
</dbReference>
<dbReference type="PRINTS" id="PR01415">
    <property type="entry name" value="ANKYRIN"/>
</dbReference>
<evidence type="ECO:0000256" key="4">
    <source>
        <dbReference type="PROSITE-ProRule" id="PRU00175"/>
    </source>
</evidence>
<dbReference type="AlphaFoldDB" id="A0ABD2XEE8"/>
<dbReference type="Proteomes" id="UP001627154">
    <property type="component" value="Unassembled WGS sequence"/>
</dbReference>
<feature type="domain" description="RING-type" evidence="6">
    <location>
        <begin position="370"/>
        <end position="405"/>
    </location>
</feature>
<dbReference type="InterPro" id="IPR001841">
    <property type="entry name" value="Znf_RING"/>
</dbReference>
<feature type="compositionally biased region" description="Low complexity" evidence="5">
    <location>
        <begin position="603"/>
        <end position="614"/>
    </location>
</feature>
<feature type="repeat" description="ANK" evidence="3">
    <location>
        <begin position="200"/>
        <end position="224"/>
    </location>
</feature>
<name>A0ABD2XEE8_9HYME</name>
<feature type="repeat" description="ANK" evidence="3">
    <location>
        <begin position="234"/>
        <end position="266"/>
    </location>
</feature>
<dbReference type="CDD" id="cd16725">
    <property type="entry name" value="RING-HC_MIB1_rpt2"/>
    <property type="match status" value="1"/>
</dbReference>
<evidence type="ECO:0000256" key="1">
    <source>
        <dbReference type="ARBA" id="ARBA00022771"/>
    </source>
</evidence>
<evidence type="ECO:0000313" key="8">
    <source>
        <dbReference type="Proteomes" id="UP001627154"/>
    </source>
</evidence>
<keyword evidence="3" id="KW-0040">ANK repeat</keyword>
<feature type="compositionally biased region" description="Low complexity" evidence="5">
    <location>
        <begin position="576"/>
        <end position="591"/>
    </location>
</feature>
<dbReference type="Gene3D" id="1.25.40.20">
    <property type="entry name" value="Ankyrin repeat-containing domain"/>
    <property type="match status" value="1"/>
</dbReference>